<dbReference type="PANTHER" id="PTHR21015">
    <property type="entry name" value="UDP-N-ACETYLGLUCOSAMINE--N-ACETYLMURAMYL-(PENTAPEPTIDE) PYROPHOSPHORYL-UNDECAPRENOL N-ACETYLGLUCOSAMINE TRANSFERASE 1"/>
    <property type="match status" value="1"/>
</dbReference>
<dbReference type="SUPFAM" id="SSF53756">
    <property type="entry name" value="UDP-Glycosyltransferase/glycogen phosphorylase"/>
    <property type="match status" value="1"/>
</dbReference>
<dbReference type="GO" id="GO:0005975">
    <property type="term" value="P:carbohydrate metabolic process"/>
    <property type="evidence" value="ECO:0007669"/>
    <property type="project" value="InterPro"/>
</dbReference>
<proteinExistence type="inferred from homology"/>
<feature type="domain" description="Glycosyltransferase family 28 N-terminal" evidence="11">
    <location>
        <begin position="4"/>
        <end position="146"/>
    </location>
</feature>
<evidence type="ECO:0000256" key="5">
    <source>
        <dbReference type="ARBA" id="ARBA00022960"/>
    </source>
</evidence>
<evidence type="ECO:0000259" key="11">
    <source>
        <dbReference type="Pfam" id="PF03033"/>
    </source>
</evidence>
<keyword evidence="7 10" id="KW-0472">Membrane</keyword>
<feature type="binding site" evidence="10">
    <location>
        <position position="199"/>
    </location>
    <ligand>
        <name>UDP-N-acetyl-alpha-D-glucosamine</name>
        <dbReference type="ChEBI" id="CHEBI:57705"/>
    </ligand>
</feature>
<feature type="binding site" evidence="10">
    <location>
        <position position="304"/>
    </location>
    <ligand>
        <name>UDP-N-acetyl-alpha-D-glucosamine</name>
        <dbReference type="ChEBI" id="CHEBI:57705"/>
    </ligand>
</feature>
<evidence type="ECO:0000256" key="3">
    <source>
        <dbReference type="ARBA" id="ARBA00022676"/>
    </source>
</evidence>
<dbReference type="InterPro" id="IPR004276">
    <property type="entry name" value="GlycoTrans_28_N"/>
</dbReference>
<keyword evidence="4 10" id="KW-0808">Transferase</keyword>
<gene>
    <name evidence="10 13" type="primary">murG</name>
    <name evidence="13" type="ORF">IAB51_11070</name>
</gene>
<evidence type="ECO:0000256" key="6">
    <source>
        <dbReference type="ARBA" id="ARBA00022984"/>
    </source>
</evidence>
<feature type="binding site" evidence="10">
    <location>
        <position position="259"/>
    </location>
    <ligand>
        <name>UDP-N-acetyl-alpha-D-glucosamine</name>
        <dbReference type="ChEBI" id="CHEBI:57705"/>
    </ligand>
</feature>
<evidence type="ECO:0000313" key="13">
    <source>
        <dbReference type="EMBL" id="HIS77326.1"/>
    </source>
</evidence>
<dbReference type="GO" id="GO:0051301">
    <property type="term" value="P:cell division"/>
    <property type="evidence" value="ECO:0007669"/>
    <property type="project" value="UniProtKB-KW"/>
</dbReference>
<dbReference type="Gene3D" id="3.40.50.2000">
    <property type="entry name" value="Glycogen Phosphorylase B"/>
    <property type="match status" value="2"/>
</dbReference>
<dbReference type="GO" id="GO:0009252">
    <property type="term" value="P:peptidoglycan biosynthetic process"/>
    <property type="evidence" value="ECO:0007669"/>
    <property type="project" value="UniProtKB-UniRule"/>
</dbReference>
<keyword evidence="9 10" id="KW-0961">Cell wall biogenesis/degradation</keyword>
<protein>
    <recommendedName>
        <fullName evidence="10">UDP-N-acetylglucosamine--N-acetylmuramyl-(pentapeptide) pyrophosphoryl-undecaprenol N-acetylglucosamine transferase</fullName>
        <ecNumber evidence="10">2.4.1.227</ecNumber>
    </recommendedName>
    <alternativeName>
        <fullName evidence="10">Undecaprenyl-PP-MurNAc-pentapeptide-UDPGlcNAc GlcNAc transferase</fullName>
    </alternativeName>
</protein>
<dbReference type="GO" id="GO:0050511">
    <property type="term" value="F:undecaprenyldiphospho-muramoylpentapeptide beta-N-acetylglucosaminyltransferase activity"/>
    <property type="evidence" value="ECO:0007669"/>
    <property type="project" value="UniProtKB-UniRule"/>
</dbReference>
<evidence type="ECO:0000313" key="14">
    <source>
        <dbReference type="Proteomes" id="UP000824002"/>
    </source>
</evidence>
<dbReference type="Pfam" id="PF04101">
    <property type="entry name" value="Glyco_tran_28_C"/>
    <property type="match status" value="1"/>
</dbReference>
<dbReference type="Pfam" id="PF03033">
    <property type="entry name" value="Glyco_transf_28"/>
    <property type="match status" value="1"/>
</dbReference>
<dbReference type="NCBIfam" id="TIGR01133">
    <property type="entry name" value="murG"/>
    <property type="match status" value="1"/>
</dbReference>
<feature type="domain" description="Glycosyl transferase family 28 C-terminal" evidence="12">
    <location>
        <begin position="192"/>
        <end position="363"/>
    </location>
</feature>
<name>A0A9D1FNX1_9FIRM</name>
<keyword evidence="6 10" id="KW-0573">Peptidoglycan synthesis</keyword>
<dbReference type="Proteomes" id="UP000824002">
    <property type="component" value="Unassembled WGS sequence"/>
</dbReference>
<comment type="subcellular location">
    <subcellularLocation>
        <location evidence="10">Cell membrane</location>
        <topology evidence="10">Peripheral membrane protein</topology>
        <orientation evidence="10">Cytoplasmic side</orientation>
    </subcellularLocation>
</comment>
<dbReference type="InterPro" id="IPR006009">
    <property type="entry name" value="GlcNAc_MurG"/>
</dbReference>
<comment type="caution">
    <text evidence="10">Lacks conserved residue(s) required for the propagation of feature annotation.</text>
</comment>
<evidence type="ECO:0000256" key="4">
    <source>
        <dbReference type="ARBA" id="ARBA00022679"/>
    </source>
</evidence>
<evidence type="ECO:0000256" key="9">
    <source>
        <dbReference type="ARBA" id="ARBA00023316"/>
    </source>
</evidence>
<evidence type="ECO:0000256" key="1">
    <source>
        <dbReference type="ARBA" id="ARBA00022475"/>
    </source>
</evidence>
<keyword evidence="5 10" id="KW-0133">Cell shape</keyword>
<feature type="binding site" evidence="10">
    <location>
        <begin position="10"/>
        <end position="12"/>
    </location>
    <ligand>
        <name>UDP-N-acetyl-alpha-D-glucosamine</name>
        <dbReference type="ChEBI" id="CHEBI:57705"/>
    </ligand>
</feature>
<comment type="pathway">
    <text evidence="10">Cell wall biogenesis; peptidoglycan biosynthesis.</text>
</comment>
<evidence type="ECO:0000256" key="8">
    <source>
        <dbReference type="ARBA" id="ARBA00023306"/>
    </source>
</evidence>
<dbReference type="InterPro" id="IPR007235">
    <property type="entry name" value="Glyco_trans_28_C"/>
</dbReference>
<sequence>MKLILVGGGTGGHINPAIAIANEMKALRPDMEILFIANPDGMENTLVPKAGYPVAHIRVTGFARGFSPHDIVHNLKTVSYLAGADFKARKILKDFKPDAVIGTGGYLGGPIVMEAQKLGIPTYIHEQNAFPGVTNKLLAKKADTVFLAFEEAKKHLPEGCRCEVVGNPVRQSFLTATRADARKKLGLDGNFTVFSVGGSLGANKINEMAADLMAWHGKEGKINHIHGFGKHGRENFPKMLEERGVDLKKCPRIRAMEYIDQMELCMTAADLIISRAGAITISELEVVGKASILVPYPYAAENHQYHNAKVLEDHGAAILIEEKDYNRDAFLEKVRELSADPARTEALGRNAASLAVYDTAERICHSILAGLGRGK</sequence>
<keyword evidence="3 10" id="KW-0328">Glycosyltransferase</keyword>
<reference evidence="13" key="1">
    <citation type="submission" date="2020-10" db="EMBL/GenBank/DDBJ databases">
        <authorList>
            <person name="Gilroy R."/>
        </authorList>
    </citation>
    <scope>NUCLEOTIDE SEQUENCE</scope>
    <source>
        <strain evidence="13">CHK199-13235</strain>
    </source>
</reference>
<dbReference type="GO" id="GO:0005886">
    <property type="term" value="C:plasma membrane"/>
    <property type="evidence" value="ECO:0007669"/>
    <property type="project" value="UniProtKB-SubCell"/>
</dbReference>
<keyword evidence="2 10" id="KW-0132">Cell division</keyword>
<evidence type="ECO:0000256" key="10">
    <source>
        <dbReference type="HAMAP-Rule" id="MF_00033"/>
    </source>
</evidence>
<dbReference type="EC" id="2.4.1.227" evidence="10"/>
<feature type="binding site" evidence="10">
    <location>
        <position position="170"/>
    </location>
    <ligand>
        <name>UDP-N-acetyl-alpha-D-glucosamine</name>
        <dbReference type="ChEBI" id="CHEBI:57705"/>
    </ligand>
</feature>
<comment type="similarity">
    <text evidence="10">Belongs to the glycosyltransferase 28 family. MurG subfamily.</text>
</comment>
<evidence type="ECO:0000256" key="7">
    <source>
        <dbReference type="ARBA" id="ARBA00023136"/>
    </source>
</evidence>
<feature type="binding site" evidence="10">
    <location>
        <position position="128"/>
    </location>
    <ligand>
        <name>UDP-N-acetyl-alpha-D-glucosamine</name>
        <dbReference type="ChEBI" id="CHEBI:57705"/>
    </ligand>
</feature>
<dbReference type="PANTHER" id="PTHR21015:SF22">
    <property type="entry name" value="GLYCOSYLTRANSFERASE"/>
    <property type="match status" value="1"/>
</dbReference>
<keyword evidence="8 10" id="KW-0131">Cell cycle</keyword>
<comment type="catalytic activity">
    <reaction evidence="10">
        <text>di-trans,octa-cis-undecaprenyl diphospho-N-acetyl-alpha-D-muramoyl-L-alanyl-D-glutamyl-meso-2,6-diaminopimeloyl-D-alanyl-D-alanine + UDP-N-acetyl-alpha-D-glucosamine = di-trans,octa-cis-undecaprenyl diphospho-[N-acetyl-alpha-D-glucosaminyl-(1-&gt;4)]-N-acetyl-alpha-D-muramoyl-L-alanyl-D-glutamyl-meso-2,6-diaminopimeloyl-D-alanyl-D-alanine + UDP + H(+)</text>
        <dbReference type="Rhea" id="RHEA:31227"/>
        <dbReference type="ChEBI" id="CHEBI:15378"/>
        <dbReference type="ChEBI" id="CHEBI:57705"/>
        <dbReference type="ChEBI" id="CHEBI:58223"/>
        <dbReference type="ChEBI" id="CHEBI:61387"/>
        <dbReference type="ChEBI" id="CHEBI:61388"/>
        <dbReference type="EC" id="2.4.1.227"/>
    </reaction>
</comment>
<dbReference type="GO" id="GO:0008360">
    <property type="term" value="P:regulation of cell shape"/>
    <property type="evidence" value="ECO:0007669"/>
    <property type="project" value="UniProtKB-KW"/>
</dbReference>
<reference evidence="13" key="2">
    <citation type="journal article" date="2021" name="PeerJ">
        <title>Extensive microbial diversity within the chicken gut microbiome revealed by metagenomics and culture.</title>
        <authorList>
            <person name="Gilroy R."/>
            <person name="Ravi A."/>
            <person name="Getino M."/>
            <person name="Pursley I."/>
            <person name="Horton D.L."/>
            <person name="Alikhan N.F."/>
            <person name="Baker D."/>
            <person name="Gharbi K."/>
            <person name="Hall N."/>
            <person name="Watson M."/>
            <person name="Adriaenssens E.M."/>
            <person name="Foster-Nyarko E."/>
            <person name="Jarju S."/>
            <person name="Secka A."/>
            <person name="Antonio M."/>
            <person name="Oren A."/>
            <person name="Chaudhuri R.R."/>
            <person name="La Ragione R."/>
            <person name="Hildebrand F."/>
            <person name="Pallen M.J."/>
        </authorList>
    </citation>
    <scope>NUCLEOTIDE SEQUENCE</scope>
    <source>
        <strain evidence="13">CHK199-13235</strain>
    </source>
</reference>
<dbReference type="GO" id="GO:0071555">
    <property type="term" value="P:cell wall organization"/>
    <property type="evidence" value="ECO:0007669"/>
    <property type="project" value="UniProtKB-KW"/>
</dbReference>
<dbReference type="EMBL" id="DVJP01000073">
    <property type="protein sequence ID" value="HIS77326.1"/>
    <property type="molecule type" value="Genomic_DNA"/>
</dbReference>
<keyword evidence="1 10" id="KW-1003">Cell membrane</keyword>
<dbReference type="HAMAP" id="MF_00033">
    <property type="entry name" value="MurG"/>
    <property type="match status" value="1"/>
</dbReference>
<evidence type="ECO:0000259" key="12">
    <source>
        <dbReference type="Pfam" id="PF04101"/>
    </source>
</evidence>
<comment type="caution">
    <text evidence="13">The sequence shown here is derived from an EMBL/GenBank/DDBJ whole genome shotgun (WGS) entry which is preliminary data.</text>
</comment>
<dbReference type="CDD" id="cd03785">
    <property type="entry name" value="GT28_MurG"/>
    <property type="match status" value="1"/>
</dbReference>
<comment type="function">
    <text evidence="10">Cell wall formation. Catalyzes the transfer of a GlcNAc subunit on undecaprenyl-pyrophosphoryl-MurNAc-pentapeptide (lipid intermediate I) to form undecaprenyl-pyrophosphoryl-MurNAc-(pentapeptide)GlcNAc (lipid intermediate II).</text>
</comment>
<dbReference type="AlphaFoldDB" id="A0A9D1FNX1"/>
<evidence type="ECO:0000256" key="2">
    <source>
        <dbReference type="ARBA" id="ARBA00022618"/>
    </source>
</evidence>
<organism evidence="13 14">
    <name type="scientific">Candidatus Merdivicinus excrementipullorum</name>
    <dbReference type="NCBI Taxonomy" id="2840867"/>
    <lineage>
        <taxon>Bacteria</taxon>
        <taxon>Bacillati</taxon>
        <taxon>Bacillota</taxon>
        <taxon>Clostridia</taxon>
        <taxon>Eubacteriales</taxon>
        <taxon>Oscillospiraceae</taxon>
        <taxon>Oscillospiraceae incertae sedis</taxon>
        <taxon>Candidatus Merdivicinus</taxon>
    </lineage>
</organism>
<accession>A0A9D1FNX1</accession>